<reference evidence="1 2" key="1">
    <citation type="journal article" date="2022" name="DNA Res.">
        <title>Chromosomal-level genome assembly of the orchid tree Bauhinia variegata (Leguminosae; Cercidoideae) supports the allotetraploid origin hypothesis of Bauhinia.</title>
        <authorList>
            <person name="Zhong Y."/>
            <person name="Chen Y."/>
            <person name="Zheng D."/>
            <person name="Pang J."/>
            <person name="Liu Y."/>
            <person name="Luo S."/>
            <person name="Meng S."/>
            <person name="Qian L."/>
            <person name="Wei D."/>
            <person name="Dai S."/>
            <person name="Zhou R."/>
        </authorList>
    </citation>
    <scope>NUCLEOTIDE SEQUENCE [LARGE SCALE GENOMIC DNA]</scope>
    <source>
        <strain evidence="1">BV-YZ2020</strain>
    </source>
</reference>
<proteinExistence type="predicted"/>
<keyword evidence="2" id="KW-1185">Reference proteome</keyword>
<evidence type="ECO:0000313" key="2">
    <source>
        <dbReference type="Proteomes" id="UP000828941"/>
    </source>
</evidence>
<gene>
    <name evidence="1" type="ORF">L6164_014256</name>
</gene>
<evidence type="ECO:0000313" key="1">
    <source>
        <dbReference type="EMBL" id="KAI4335624.1"/>
    </source>
</evidence>
<accession>A0ACB9NGY3</accession>
<comment type="caution">
    <text evidence="1">The sequence shown here is derived from an EMBL/GenBank/DDBJ whole genome shotgun (WGS) entry which is preliminary data.</text>
</comment>
<organism evidence="1 2">
    <name type="scientific">Bauhinia variegata</name>
    <name type="common">Purple orchid tree</name>
    <name type="synonym">Phanera variegata</name>
    <dbReference type="NCBI Taxonomy" id="167791"/>
    <lineage>
        <taxon>Eukaryota</taxon>
        <taxon>Viridiplantae</taxon>
        <taxon>Streptophyta</taxon>
        <taxon>Embryophyta</taxon>
        <taxon>Tracheophyta</taxon>
        <taxon>Spermatophyta</taxon>
        <taxon>Magnoliopsida</taxon>
        <taxon>eudicotyledons</taxon>
        <taxon>Gunneridae</taxon>
        <taxon>Pentapetalae</taxon>
        <taxon>rosids</taxon>
        <taxon>fabids</taxon>
        <taxon>Fabales</taxon>
        <taxon>Fabaceae</taxon>
        <taxon>Cercidoideae</taxon>
        <taxon>Cercideae</taxon>
        <taxon>Bauhiniinae</taxon>
        <taxon>Bauhinia</taxon>
    </lineage>
</organism>
<dbReference type="EMBL" id="CM039431">
    <property type="protein sequence ID" value="KAI4335624.1"/>
    <property type="molecule type" value="Genomic_DNA"/>
</dbReference>
<name>A0ACB9NGY3_BAUVA</name>
<dbReference type="Proteomes" id="UP000828941">
    <property type="component" value="Chromosome 6"/>
</dbReference>
<protein>
    <submittedName>
        <fullName evidence="1">Uncharacterized protein</fullName>
    </submittedName>
</protein>
<sequence>MKLSLVISLLLLSLLFSKVQGIRWEKESVAAGKQKQHEEESNILKTNNGGIEDANLCKDGKCTGRIMNRKLVSTSISTTHTLSKNVNNEGNEAHPLIEENIKVNALATSKHRELPHEHFPDLVDITEMDYSAARRKPPIHN</sequence>